<gene>
    <name evidence="1" type="ORF">TCNE_LOCUS6682</name>
</gene>
<reference evidence="3" key="1">
    <citation type="submission" date="2016-06" db="UniProtKB">
        <authorList>
            <consortium name="WormBaseParasite"/>
        </authorList>
    </citation>
    <scope>IDENTIFICATION</scope>
</reference>
<dbReference type="WBParaSite" id="TCNE_0000668201-mRNA-1">
    <property type="protein sequence ID" value="TCNE_0000668201-mRNA-1"/>
    <property type="gene ID" value="TCNE_0000668201"/>
</dbReference>
<organism evidence="2 3">
    <name type="scientific">Toxocara canis</name>
    <name type="common">Canine roundworm</name>
    <dbReference type="NCBI Taxonomy" id="6265"/>
    <lineage>
        <taxon>Eukaryota</taxon>
        <taxon>Metazoa</taxon>
        <taxon>Ecdysozoa</taxon>
        <taxon>Nematoda</taxon>
        <taxon>Chromadorea</taxon>
        <taxon>Rhabditida</taxon>
        <taxon>Spirurina</taxon>
        <taxon>Ascaridomorpha</taxon>
        <taxon>Ascaridoidea</taxon>
        <taxon>Toxocaridae</taxon>
        <taxon>Toxocara</taxon>
    </lineage>
</organism>
<reference evidence="1 2" key="2">
    <citation type="submission" date="2018-11" db="EMBL/GenBank/DDBJ databases">
        <authorList>
            <consortium name="Pathogen Informatics"/>
        </authorList>
    </citation>
    <scope>NUCLEOTIDE SEQUENCE [LARGE SCALE GENOMIC DNA]</scope>
</reference>
<dbReference type="EMBL" id="UYWY01019535">
    <property type="protein sequence ID" value="VDM38003.1"/>
    <property type="molecule type" value="Genomic_DNA"/>
</dbReference>
<evidence type="ECO:0000313" key="3">
    <source>
        <dbReference type="WBParaSite" id="TCNE_0000668201-mRNA-1"/>
    </source>
</evidence>
<keyword evidence="2" id="KW-1185">Reference proteome</keyword>
<proteinExistence type="predicted"/>
<protein>
    <submittedName>
        <fullName evidence="1 3">Uncharacterized protein</fullName>
    </submittedName>
</protein>
<evidence type="ECO:0000313" key="2">
    <source>
        <dbReference type="Proteomes" id="UP000050794"/>
    </source>
</evidence>
<name>A0A183UDW2_TOXCA</name>
<evidence type="ECO:0000313" key="1">
    <source>
        <dbReference type="EMBL" id="VDM38003.1"/>
    </source>
</evidence>
<dbReference type="AlphaFoldDB" id="A0A183UDW2"/>
<accession>A0A183UDW2</accession>
<dbReference type="Proteomes" id="UP000050794">
    <property type="component" value="Unassembled WGS sequence"/>
</dbReference>
<sequence>MKLQRKNGQFCVMQLKVSTTGGYSNCHKLLELVVVIAIRTRVGEGRIKGDNGENRKSETSAVAYGVTRQLVAG</sequence>